<protein>
    <submittedName>
        <fullName evidence="1">Uncharacterized protein</fullName>
    </submittedName>
</protein>
<proteinExistence type="predicted"/>
<dbReference type="EnsemblPlants" id="MELO3C032797.2.1">
    <property type="protein sequence ID" value="MELO3C032797.2.1"/>
    <property type="gene ID" value="MELO3C032797.2"/>
</dbReference>
<sequence length="90" mass="10639">MGLGTIHMSMLINYTVELMRSNNSRLRNVEDDRQQVLNICNNNEQYMENIHYMYDVPIVPTPVQRRRALVQEPDQLEELDQHVEEVLPVT</sequence>
<reference evidence="1" key="1">
    <citation type="submission" date="2023-03" db="UniProtKB">
        <authorList>
            <consortium name="EnsemblPlants"/>
        </authorList>
    </citation>
    <scope>IDENTIFICATION</scope>
</reference>
<accession>A0A9I9EEW9</accession>
<dbReference type="AlphaFoldDB" id="A0A9I9EEW9"/>
<evidence type="ECO:0000313" key="1">
    <source>
        <dbReference type="EnsemblPlants" id="MELO3C032797.2.1"/>
    </source>
</evidence>
<organism evidence="1">
    <name type="scientific">Cucumis melo</name>
    <name type="common">Muskmelon</name>
    <dbReference type="NCBI Taxonomy" id="3656"/>
    <lineage>
        <taxon>Eukaryota</taxon>
        <taxon>Viridiplantae</taxon>
        <taxon>Streptophyta</taxon>
        <taxon>Embryophyta</taxon>
        <taxon>Tracheophyta</taxon>
        <taxon>Spermatophyta</taxon>
        <taxon>Magnoliopsida</taxon>
        <taxon>eudicotyledons</taxon>
        <taxon>Gunneridae</taxon>
        <taxon>Pentapetalae</taxon>
        <taxon>rosids</taxon>
        <taxon>fabids</taxon>
        <taxon>Cucurbitales</taxon>
        <taxon>Cucurbitaceae</taxon>
        <taxon>Benincaseae</taxon>
        <taxon>Cucumis</taxon>
    </lineage>
</organism>
<name>A0A9I9EEW9_CUCME</name>
<dbReference type="Gramene" id="MELO3C032797.2.1">
    <property type="protein sequence ID" value="MELO3C032797.2.1"/>
    <property type="gene ID" value="MELO3C032797.2"/>
</dbReference>